<evidence type="ECO:0000313" key="2">
    <source>
        <dbReference type="Proteomes" id="UP001174909"/>
    </source>
</evidence>
<keyword evidence="2" id="KW-1185">Reference proteome</keyword>
<dbReference type="EMBL" id="CASHTH010002682">
    <property type="protein sequence ID" value="CAI8033640.1"/>
    <property type="molecule type" value="Genomic_DNA"/>
</dbReference>
<gene>
    <name evidence="1" type="ORF">GBAR_LOCUS18976</name>
</gene>
<name>A0AA35X0M6_GEOBA</name>
<comment type="caution">
    <text evidence="1">The sequence shown here is derived from an EMBL/GenBank/DDBJ whole genome shotgun (WGS) entry which is preliminary data.</text>
</comment>
<organism evidence="1 2">
    <name type="scientific">Geodia barretti</name>
    <name type="common">Barrett's horny sponge</name>
    <dbReference type="NCBI Taxonomy" id="519541"/>
    <lineage>
        <taxon>Eukaryota</taxon>
        <taxon>Metazoa</taxon>
        <taxon>Porifera</taxon>
        <taxon>Demospongiae</taxon>
        <taxon>Heteroscleromorpha</taxon>
        <taxon>Tetractinellida</taxon>
        <taxon>Astrophorina</taxon>
        <taxon>Geodiidae</taxon>
        <taxon>Geodia</taxon>
    </lineage>
</organism>
<reference evidence="1" key="1">
    <citation type="submission" date="2023-03" db="EMBL/GenBank/DDBJ databases">
        <authorList>
            <person name="Steffen K."/>
            <person name="Cardenas P."/>
        </authorList>
    </citation>
    <scope>NUCLEOTIDE SEQUENCE</scope>
</reference>
<dbReference type="AlphaFoldDB" id="A0AA35X0M6"/>
<proteinExistence type="predicted"/>
<dbReference type="Proteomes" id="UP001174909">
    <property type="component" value="Unassembled WGS sequence"/>
</dbReference>
<sequence>RSSRCLHLPQVLENNARNCDCFLHHEPLDRLVACWSRERPFVVIVRAVGGEKTNPCGRRYPVSGITLMGRRLIKGDWGELLPAYARTPTTRYFSESGPEGATRS</sequence>
<evidence type="ECO:0000313" key="1">
    <source>
        <dbReference type="EMBL" id="CAI8033640.1"/>
    </source>
</evidence>
<protein>
    <submittedName>
        <fullName evidence="1">Uncharacterized protein</fullName>
    </submittedName>
</protein>
<feature type="non-terminal residue" evidence="1">
    <location>
        <position position="104"/>
    </location>
</feature>
<accession>A0AA35X0M6</accession>